<protein>
    <submittedName>
        <fullName evidence="1">Uncharacterized protein</fullName>
    </submittedName>
</protein>
<reference evidence="1 2" key="1">
    <citation type="journal article" date="2004" name="Science">
        <title>The genome of the diatom Thalassiosira pseudonana: ecology, evolution, and metabolism.</title>
        <authorList>
            <person name="Armbrust E.V."/>
            <person name="Berges J.A."/>
            <person name="Bowler C."/>
            <person name="Green B.R."/>
            <person name="Martinez D."/>
            <person name="Putnam N.H."/>
            <person name="Zhou S."/>
            <person name="Allen A.E."/>
            <person name="Apt K.E."/>
            <person name="Bechner M."/>
            <person name="Brzezinski M.A."/>
            <person name="Chaal B.K."/>
            <person name="Chiovitti A."/>
            <person name="Davis A.K."/>
            <person name="Demarest M.S."/>
            <person name="Detter J.C."/>
            <person name="Glavina T."/>
            <person name="Goodstein D."/>
            <person name="Hadi M.Z."/>
            <person name="Hellsten U."/>
            <person name="Hildebrand M."/>
            <person name="Jenkins B.D."/>
            <person name="Jurka J."/>
            <person name="Kapitonov V.V."/>
            <person name="Kroger N."/>
            <person name="Lau W.W."/>
            <person name="Lane T.W."/>
            <person name="Larimer F.W."/>
            <person name="Lippmeier J.C."/>
            <person name="Lucas S."/>
            <person name="Medina M."/>
            <person name="Montsant A."/>
            <person name="Obornik M."/>
            <person name="Parker M.S."/>
            <person name="Palenik B."/>
            <person name="Pazour G.J."/>
            <person name="Richardson P.M."/>
            <person name="Rynearson T.A."/>
            <person name="Saito M.A."/>
            <person name="Schwartz D.C."/>
            <person name="Thamatrakoln K."/>
            <person name="Valentin K."/>
            <person name="Vardi A."/>
            <person name="Wilkerson F.P."/>
            <person name="Rokhsar D.S."/>
        </authorList>
    </citation>
    <scope>NUCLEOTIDE SEQUENCE [LARGE SCALE GENOMIC DNA]</scope>
    <source>
        <strain evidence="1 2">CCMP1335</strain>
    </source>
</reference>
<name>B8C8R5_THAPS</name>
<dbReference type="PaxDb" id="35128-Thaps8222"/>
<sequence>MGTSPSSSFVSLSVKPSPPMPMITPGRKRPIVVPSTSNELDSIPLFFPISKSLFVAFDEDNEVNITETEKYRLDYDTISVPVIALLDETIPVPSIAIKARPRRVHRKKKISRHNVVERSLSSRISLCGFPNLPFSFNETLDCTTSKPDGEGCSVSTLTKACDDDTNGERKY</sequence>
<dbReference type="AlphaFoldDB" id="B8C8R5"/>
<proteinExistence type="predicted"/>
<dbReference type="HOGENOM" id="CLU_1566045_0_0_1"/>
<dbReference type="GeneID" id="7451015"/>
<reference evidence="1 2" key="2">
    <citation type="journal article" date="2008" name="Nature">
        <title>The Phaeodactylum genome reveals the evolutionary history of diatom genomes.</title>
        <authorList>
            <person name="Bowler C."/>
            <person name="Allen A.E."/>
            <person name="Badger J.H."/>
            <person name="Grimwood J."/>
            <person name="Jabbari K."/>
            <person name="Kuo A."/>
            <person name="Maheswari U."/>
            <person name="Martens C."/>
            <person name="Maumus F."/>
            <person name="Otillar R.P."/>
            <person name="Rayko E."/>
            <person name="Salamov A."/>
            <person name="Vandepoele K."/>
            <person name="Beszteri B."/>
            <person name="Gruber A."/>
            <person name="Heijde M."/>
            <person name="Katinka M."/>
            <person name="Mock T."/>
            <person name="Valentin K."/>
            <person name="Verret F."/>
            <person name="Berges J.A."/>
            <person name="Brownlee C."/>
            <person name="Cadoret J.P."/>
            <person name="Chiovitti A."/>
            <person name="Choi C.J."/>
            <person name="Coesel S."/>
            <person name="De Martino A."/>
            <person name="Detter J.C."/>
            <person name="Durkin C."/>
            <person name="Falciatore A."/>
            <person name="Fournet J."/>
            <person name="Haruta M."/>
            <person name="Huysman M.J."/>
            <person name="Jenkins B.D."/>
            <person name="Jiroutova K."/>
            <person name="Jorgensen R.E."/>
            <person name="Joubert Y."/>
            <person name="Kaplan A."/>
            <person name="Kroger N."/>
            <person name="Kroth P.G."/>
            <person name="La Roche J."/>
            <person name="Lindquist E."/>
            <person name="Lommer M."/>
            <person name="Martin-Jezequel V."/>
            <person name="Lopez P.J."/>
            <person name="Lucas S."/>
            <person name="Mangogna M."/>
            <person name="McGinnis K."/>
            <person name="Medlin L.K."/>
            <person name="Montsant A."/>
            <person name="Oudot-Le Secq M.P."/>
            <person name="Napoli C."/>
            <person name="Obornik M."/>
            <person name="Parker M.S."/>
            <person name="Petit J.L."/>
            <person name="Porcel B.M."/>
            <person name="Poulsen N."/>
            <person name="Robison M."/>
            <person name="Rychlewski L."/>
            <person name="Rynearson T.A."/>
            <person name="Schmutz J."/>
            <person name="Shapiro H."/>
            <person name="Siaut M."/>
            <person name="Stanley M."/>
            <person name="Sussman M.R."/>
            <person name="Taylor A.R."/>
            <person name="Vardi A."/>
            <person name="von Dassow P."/>
            <person name="Vyverman W."/>
            <person name="Willis A."/>
            <person name="Wyrwicz L.S."/>
            <person name="Rokhsar D.S."/>
            <person name="Weissenbach J."/>
            <person name="Armbrust E.V."/>
            <person name="Green B.R."/>
            <person name="Van de Peer Y."/>
            <person name="Grigoriev I.V."/>
        </authorList>
    </citation>
    <scope>NUCLEOTIDE SEQUENCE [LARGE SCALE GENOMIC DNA]</scope>
    <source>
        <strain evidence="1 2">CCMP1335</strain>
    </source>
</reference>
<dbReference type="Proteomes" id="UP000001449">
    <property type="component" value="Chromosome 9"/>
</dbReference>
<dbReference type="InParanoid" id="B8C8R5"/>
<keyword evidence="2" id="KW-1185">Reference proteome</keyword>
<dbReference type="KEGG" id="tps:THAPSDRAFT_8222"/>
<dbReference type="EMBL" id="CM000645">
    <property type="protein sequence ID" value="EED90525.1"/>
    <property type="molecule type" value="Genomic_DNA"/>
</dbReference>
<evidence type="ECO:0000313" key="2">
    <source>
        <dbReference type="Proteomes" id="UP000001449"/>
    </source>
</evidence>
<accession>B8C8R5</accession>
<gene>
    <name evidence="1" type="ORF">THAPSDRAFT_8222</name>
</gene>
<evidence type="ECO:0000313" key="1">
    <source>
        <dbReference type="EMBL" id="EED90525.1"/>
    </source>
</evidence>
<organism evidence="1 2">
    <name type="scientific">Thalassiosira pseudonana</name>
    <name type="common">Marine diatom</name>
    <name type="synonym">Cyclotella nana</name>
    <dbReference type="NCBI Taxonomy" id="35128"/>
    <lineage>
        <taxon>Eukaryota</taxon>
        <taxon>Sar</taxon>
        <taxon>Stramenopiles</taxon>
        <taxon>Ochrophyta</taxon>
        <taxon>Bacillariophyta</taxon>
        <taxon>Coscinodiscophyceae</taxon>
        <taxon>Thalassiosirophycidae</taxon>
        <taxon>Thalassiosirales</taxon>
        <taxon>Thalassiosiraceae</taxon>
        <taxon>Thalassiosira</taxon>
    </lineage>
</organism>
<dbReference type="RefSeq" id="XP_002292550.1">
    <property type="nucleotide sequence ID" value="XM_002292514.1"/>
</dbReference>